<feature type="transmembrane region" description="Helical" evidence="1">
    <location>
        <begin position="47"/>
        <end position="67"/>
    </location>
</feature>
<dbReference type="PANTHER" id="PTHR23028">
    <property type="entry name" value="ACETYLTRANSFERASE"/>
    <property type="match status" value="1"/>
</dbReference>
<keyword evidence="4" id="KW-0012">Acyltransferase</keyword>
<keyword evidence="1" id="KW-0472">Membrane</keyword>
<evidence type="ECO:0000259" key="3">
    <source>
        <dbReference type="Pfam" id="PF19040"/>
    </source>
</evidence>
<dbReference type="Proteomes" id="UP000199004">
    <property type="component" value="Unassembled WGS sequence"/>
</dbReference>
<feature type="transmembrane region" description="Helical" evidence="1">
    <location>
        <begin position="214"/>
        <end position="236"/>
    </location>
</feature>
<dbReference type="GO" id="GO:0016747">
    <property type="term" value="F:acyltransferase activity, transferring groups other than amino-acyl groups"/>
    <property type="evidence" value="ECO:0007669"/>
    <property type="project" value="InterPro"/>
</dbReference>
<dbReference type="AlphaFoldDB" id="A0A1H0CT28"/>
<keyword evidence="1" id="KW-0812">Transmembrane</keyword>
<keyword evidence="4" id="KW-0808">Transferase</keyword>
<feature type="transmembrane region" description="Helical" evidence="1">
    <location>
        <begin position="299"/>
        <end position="316"/>
    </location>
</feature>
<keyword evidence="4" id="KW-0378">Hydrolase</keyword>
<feature type="transmembrane region" description="Helical" evidence="1">
    <location>
        <begin position="188"/>
        <end position="208"/>
    </location>
</feature>
<dbReference type="InterPro" id="IPR002656">
    <property type="entry name" value="Acyl_transf_3_dom"/>
</dbReference>
<proteinExistence type="predicted"/>
<name>A0A1H0CT28_9ACTN</name>
<sequence>MSEASAKGVATAQRTRLNYRPDIDGIRGIAAIGVMGFHAKVPGLEGGFIGLDLFFVLSGYVITNLLLNEYDKTGSIKWGAFYARRARRLIPAKATMLLGVLFLSYFLLTPLGAQQETARSAAAAAGFVSNFFFWQNADVSYFGHQPGTGVLLHTWSLSVEEQFYLMLPLVLILALVVARLFRFDVRRILLVGCLALTAGSIFLAVALSDNHPEAAYYLPFSRAYEFLLGVALSLVAAKVTLPQALREVLGAVGLALIAYCMIWTLPTAGYPDLAALVPCAAAALLVWAGCGADTVATRFLKFPLFVWLGLLSYGWYLWHWPLLVLGESVNLAPPPLAARVGLVMLGLLVAWLSYRFIEGIFYSRGGAKSTVNFKPRTAILSGVTAMALVASLAGGAYALARHEATSPEWAAVQSQLDDVPRMPASCVDAEDLIPQKPGACELTPYDEDRPTVVLWGDSHAWMFIPALQEAVADREVNLVAFVMGACPPLDPQLPTGKGRRAGRIACEVNNDEALAFVKERAKTDAGIQVLLGASWERYRGIESPSLMDQRAPNPGSVEYIKRIRPLFDTGTPQLFRTLGELGVPVDVIAPTVGMPRNPPLCLALARPYSCDVPVGETSQPGSATRAWLEEQMQSLAGDPRLIDVNSEICDESTCHVKVDDTVTYFDDQHLSASFVRTLEGYFEPSVEGVL</sequence>
<dbReference type="RefSeq" id="WP_091025121.1">
    <property type="nucleotide sequence ID" value="NZ_BKAE01000006.1"/>
</dbReference>
<dbReference type="EMBL" id="FNIC01000003">
    <property type="protein sequence ID" value="SDN61072.1"/>
    <property type="molecule type" value="Genomic_DNA"/>
</dbReference>
<dbReference type="GO" id="GO:0009103">
    <property type="term" value="P:lipopolysaccharide biosynthetic process"/>
    <property type="evidence" value="ECO:0007669"/>
    <property type="project" value="TreeGrafter"/>
</dbReference>
<dbReference type="GO" id="GO:0016020">
    <property type="term" value="C:membrane"/>
    <property type="evidence" value="ECO:0007669"/>
    <property type="project" value="TreeGrafter"/>
</dbReference>
<dbReference type="Pfam" id="PF01757">
    <property type="entry name" value="Acyl_transf_3"/>
    <property type="match status" value="1"/>
</dbReference>
<keyword evidence="5" id="KW-1185">Reference proteome</keyword>
<feature type="transmembrane region" description="Helical" evidence="1">
    <location>
        <begin position="336"/>
        <end position="357"/>
    </location>
</feature>
<dbReference type="InterPro" id="IPR050879">
    <property type="entry name" value="Acyltransferase_3"/>
</dbReference>
<evidence type="ECO:0000313" key="4">
    <source>
        <dbReference type="EMBL" id="SDN61072.1"/>
    </source>
</evidence>
<protein>
    <submittedName>
        <fullName evidence="4">Peptidoglycan/LPS O-acetylase OafA/YrhL, contains acyltransferase and SGNH-hydrolase domains</fullName>
    </submittedName>
</protein>
<accession>A0A1H0CT28</accession>
<feature type="transmembrane region" description="Helical" evidence="1">
    <location>
        <begin position="88"/>
        <end position="108"/>
    </location>
</feature>
<feature type="domain" description="SGNH" evidence="3">
    <location>
        <begin position="426"/>
        <end position="684"/>
    </location>
</feature>
<dbReference type="OrthoDB" id="3404679at2"/>
<evidence type="ECO:0000313" key="5">
    <source>
        <dbReference type="Proteomes" id="UP000199004"/>
    </source>
</evidence>
<feature type="transmembrane region" description="Helical" evidence="1">
    <location>
        <begin position="273"/>
        <end position="292"/>
    </location>
</feature>
<feature type="domain" description="Acyltransferase 3" evidence="2">
    <location>
        <begin position="22"/>
        <end position="354"/>
    </location>
</feature>
<feature type="transmembrane region" description="Helical" evidence="1">
    <location>
        <begin position="163"/>
        <end position="181"/>
    </location>
</feature>
<dbReference type="GO" id="GO:0016787">
    <property type="term" value="F:hydrolase activity"/>
    <property type="evidence" value="ECO:0007669"/>
    <property type="project" value="UniProtKB-KW"/>
</dbReference>
<dbReference type="STRING" id="1005944.SAMN05192576_2523"/>
<keyword evidence="1" id="KW-1133">Transmembrane helix</keyword>
<dbReference type="PANTHER" id="PTHR23028:SF53">
    <property type="entry name" value="ACYL_TRANSF_3 DOMAIN-CONTAINING PROTEIN"/>
    <property type="match status" value="1"/>
</dbReference>
<organism evidence="4 5">
    <name type="scientific">Nocardioides szechwanensis</name>
    <dbReference type="NCBI Taxonomy" id="1005944"/>
    <lineage>
        <taxon>Bacteria</taxon>
        <taxon>Bacillati</taxon>
        <taxon>Actinomycetota</taxon>
        <taxon>Actinomycetes</taxon>
        <taxon>Propionibacteriales</taxon>
        <taxon>Nocardioidaceae</taxon>
        <taxon>Nocardioides</taxon>
    </lineage>
</organism>
<evidence type="ECO:0000256" key="1">
    <source>
        <dbReference type="SAM" id="Phobius"/>
    </source>
</evidence>
<gene>
    <name evidence="4" type="ORF">SAMN05192576_2523</name>
</gene>
<evidence type="ECO:0000259" key="2">
    <source>
        <dbReference type="Pfam" id="PF01757"/>
    </source>
</evidence>
<dbReference type="Pfam" id="PF19040">
    <property type="entry name" value="SGNH"/>
    <property type="match status" value="1"/>
</dbReference>
<dbReference type="InterPro" id="IPR043968">
    <property type="entry name" value="SGNH"/>
</dbReference>
<feature type="transmembrane region" description="Helical" evidence="1">
    <location>
        <begin position="378"/>
        <end position="400"/>
    </location>
</feature>
<reference evidence="5" key="1">
    <citation type="submission" date="2016-10" db="EMBL/GenBank/DDBJ databases">
        <authorList>
            <person name="Varghese N."/>
            <person name="Submissions S."/>
        </authorList>
    </citation>
    <scope>NUCLEOTIDE SEQUENCE [LARGE SCALE GENOMIC DNA]</scope>
    <source>
        <strain evidence="5">CGMCC 1.11147</strain>
    </source>
</reference>
<feature type="transmembrane region" description="Helical" evidence="1">
    <location>
        <begin position="248"/>
        <end position="267"/>
    </location>
</feature>